<dbReference type="EMBL" id="HBUF01252249">
    <property type="protein sequence ID" value="CAG6680450.1"/>
    <property type="molecule type" value="Transcribed_RNA"/>
</dbReference>
<feature type="region of interest" description="Disordered" evidence="2">
    <location>
        <begin position="413"/>
        <end position="446"/>
    </location>
</feature>
<feature type="domain" description="Core-binding (CB)" evidence="3">
    <location>
        <begin position="468"/>
        <end position="543"/>
    </location>
</feature>
<dbReference type="Gene3D" id="1.10.150.130">
    <property type="match status" value="1"/>
</dbReference>
<evidence type="ECO:0000313" key="4">
    <source>
        <dbReference type="EMBL" id="CAG6680450.1"/>
    </source>
</evidence>
<dbReference type="PANTHER" id="PTHR35617:SF3">
    <property type="entry name" value="CORE-BINDING (CB) DOMAIN-CONTAINING PROTEIN"/>
    <property type="match status" value="1"/>
</dbReference>
<accession>A0A8D8X3N9</accession>
<evidence type="ECO:0000256" key="1">
    <source>
        <dbReference type="ARBA" id="ARBA00023125"/>
    </source>
</evidence>
<feature type="region of interest" description="Disordered" evidence="2">
    <location>
        <begin position="27"/>
        <end position="65"/>
    </location>
</feature>
<proteinExistence type="predicted"/>
<evidence type="ECO:0000259" key="3">
    <source>
        <dbReference type="PROSITE" id="PS51900"/>
    </source>
</evidence>
<dbReference type="EMBL" id="HBUF01252251">
    <property type="protein sequence ID" value="CAG6680457.1"/>
    <property type="molecule type" value="Transcribed_RNA"/>
</dbReference>
<dbReference type="InterPro" id="IPR044068">
    <property type="entry name" value="CB"/>
</dbReference>
<dbReference type="AlphaFoldDB" id="A0A8D8X3N9"/>
<reference evidence="4" key="1">
    <citation type="submission" date="2021-05" db="EMBL/GenBank/DDBJ databases">
        <authorList>
            <person name="Alioto T."/>
            <person name="Alioto T."/>
            <person name="Gomez Garrido J."/>
        </authorList>
    </citation>
    <scope>NUCLEOTIDE SEQUENCE</scope>
</reference>
<organism evidence="4">
    <name type="scientific">Cacopsylla melanoneura</name>
    <dbReference type="NCBI Taxonomy" id="428564"/>
    <lineage>
        <taxon>Eukaryota</taxon>
        <taxon>Metazoa</taxon>
        <taxon>Ecdysozoa</taxon>
        <taxon>Arthropoda</taxon>
        <taxon>Hexapoda</taxon>
        <taxon>Insecta</taxon>
        <taxon>Pterygota</taxon>
        <taxon>Neoptera</taxon>
        <taxon>Paraneoptera</taxon>
        <taxon>Hemiptera</taxon>
        <taxon>Sternorrhyncha</taxon>
        <taxon>Psylloidea</taxon>
        <taxon>Psyllidae</taxon>
        <taxon>Psyllinae</taxon>
        <taxon>Cacopsylla</taxon>
    </lineage>
</organism>
<dbReference type="SUPFAM" id="SSF47823">
    <property type="entry name" value="lambda integrase-like, N-terminal domain"/>
    <property type="match status" value="1"/>
</dbReference>
<evidence type="ECO:0000256" key="2">
    <source>
        <dbReference type="SAM" id="MobiDB-lite"/>
    </source>
</evidence>
<sequence length="778" mass="83830">MSTIWSGFGSTNLCETDQLGGRLLAQSRSESGSLPGRFPVSEPGLGMSSGSSPGSSSNSPAPWLDGQLREIPAISDSVLPIPGHSLESEHRFEVSSSGEANGYSQISSVCPSIPSLVLENSKGNHGISELRRICYSFRKTSLPPDSMGESSSFQKSAAQTGCYTKISPVPNSVVDFCPPSIVTHFPAVPSGICNIGRLRCGLGSSGKRPDAQRFLDGCSERMAHQLEGVVCRSKGSGVECSASSEQSCSCTIRQSYRDCVHSQGRGNQIPQAPPGSRSSLQCSGHSQYGFDCQVHPRKVQHMGGQPFSTKMSSRLASVTGSNFGNISSLGRSRDRPICDGQFCSCSSIRSALGSGSSGAVRRRLFSNVELCPSLDFPASSASTSCPQPSEFRAGAIYPDSSLLGERVLAAGSRGKSSSSSHVCEEIEGESDRPVLGSSSPRSELSEFAGPAGSGWLFQVSGWEQSDLSDLNLLRSAWRKSTLNSYKAPWKRWLNWTASSNVSVNNPSPQDLAKFLSSLHAQHFSYSTILVHKSVVSNFADPSRAPILNNHPVVRQILKAISLKRVPENREIWDVSILYNWISNHPPCEGSHFEVSRHVALLLLLCSGRRVHDLTLLLTSSDRLQDLGDSIIFWPAFGSKTDSATYRQSGWHLKQNSANPVFDPVLWVRKLIALSAARMGKKKVNSLFITTRGLVKAASRSVIAGWVRTSLSAAGINASAGSFRSAVGSSRINSDSSLDSVLKLGNWRARENFLKHYYKPIAKKPGPPSVSLEHCFEPI</sequence>
<feature type="compositionally biased region" description="Low complexity" evidence="2">
    <location>
        <begin position="41"/>
        <end position="62"/>
    </location>
</feature>
<keyword evidence="1" id="KW-0238">DNA-binding</keyword>
<dbReference type="PANTHER" id="PTHR35617">
    <property type="entry name" value="PHAGE_INTEGRASE DOMAIN-CONTAINING PROTEIN"/>
    <property type="match status" value="1"/>
</dbReference>
<dbReference type="InterPro" id="IPR010998">
    <property type="entry name" value="Integrase_recombinase_N"/>
</dbReference>
<protein>
    <recommendedName>
        <fullName evidence="3">Core-binding (CB) domain-containing protein</fullName>
    </recommendedName>
</protein>
<dbReference type="PROSITE" id="PS51900">
    <property type="entry name" value="CB"/>
    <property type="match status" value="1"/>
</dbReference>
<dbReference type="GO" id="GO:0003677">
    <property type="term" value="F:DNA binding"/>
    <property type="evidence" value="ECO:0007669"/>
    <property type="project" value="UniProtKB-KW"/>
</dbReference>
<name>A0A8D8X3N9_9HEMI</name>